<dbReference type="STRING" id="583356.Igag_1976"/>
<reference evidence="1 2" key="1">
    <citation type="journal article" date="2010" name="Stand. Genomic Sci.">
        <title>Complete genome sequence of Ignisphaera aggregans type strain (AQ1.S1).</title>
        <authorList>
            <person name="Goker M."/>
            <person name="Held B."/>
            <person name="Lapidus A."/>
            <person name="Nolan M."/>
            <person name="Spring S."/>
            <person name="Yasawong M."/>
            <person name="Lucas S."/>
            <person name="Glavina Del Rio T."/>
            <person name="Tice H."/>
            <person name="Cheng J.F."/>
            <person name="Goodwin L."/>
            <person name="Tapia R."/>
            <person name="Pitluck S."/>
            <person name="Liolios K."/>
            <person name="Ivanova N."/>
            <person name="Mavromatis K."/>
            <person name="Mikhailova N."/>
            <person name="Pati A."/>
            <person name="Chen A."/>
            <person name="Palaniappan K."/>
            <person name="Brambilla E."/>
            <person name="Land M."/>
            <person name="Hauser L."/>
            <person name="Chang Y.J."/>
            <person name="Jeffries C.D."/>
            <person name="Brettin T."/>
            <person name="Detter J.C."/>
            <person name="Han C."/>
            <person name="Rohde M."/>
            <person name="Sikorski J."/>
            <person name="Woyke T."/>
            <person name="Bristow J."/>
            <person name="Eisen J.A."/>
            <person name="Markowitz V."/>
            <person name="Hugenholtz P."/>
            <person name="Kyrpides N.C."/>
            <person name="Klenk H.P."/>
        </authorList>
    </citation>
    <scope>NUCLEOTIDE SEQUENCE [LARGE SCALE GENOMIC DNA]</scope>
    <source>
        <strain evidence="2">DSM 17230 / JCM 13409 / AQ1.S1</strain>
    </source>
</reference>
<dbReference type="KEGG" id="iag:Igag_1976"/>
<protein>
    <recommendedName>
        <fullName evidence="3">ArsR family transcriptional regulator</fullName>
    </recommendedName>
</protein>
<gene>
    <name evidence="1" type="ordered locus">Igag_1976</name>
</gene>
<dbReference type="HOGENOM" id="CLU_2056031_0_0_2"/>
<evidence type="ECO:0008006" key="3">
    <source>
        <dbReference type="Google" id="ProtNLM"/>
    </source>
</evidence>
<name>E0STI2_IGNAA</name>
<sequence length="119" mass="13927">MAKKKKVRRVQYFPEMVVSKVLSNDFLRSLVYLVYTSKVPVGAGELARQLNQLLGRDYSPGYVSVYLKRLEKWGVVRPYKDPVSGHLLWWPADSRVAEMLKEEFSRYEVKKILQSVEEM</sequence>
<proteinExistence type="predicted"/>
<dbReference type="Proteomes" id="UP000001304">
    <property type="component" value="Chromosome"/>
</dbReference>
<dbReference type="BioCyc" id="IAGG583356:GHAH-1965-MONOMER"/>
<evidence type="ECO:0000313" key="2">
    <source>
        <dbReference type="Proteomes" id="UP000001304"/>
    </source>
</evidence>
<dbReference type="InterPro" id="IPR036390">
    <property type="entry name" value="WH_DNA-bd_sf"/>
</dbReference>
<dbReference type="EMBL" id="CP002098">
    <property type="protein sequence ID" value="ADM28768.1"/>
    <property type="molecule type" value="Genomic_DNA"/>
</dbReference>
<organism evidence="1 2">
    <name type="scientific">Ignisphaera aggregans (strain DSM 17230 / JCM 13409 / AQ1.S1)</name>
    <dbReference type="NCBI Taxonomy" id="583356"/>
    <lineage>
        <taxon>Archaea</taxon>
        <taxon>Thermoproteota</taxon>
        <taxon>Thermoprotei</taxon>
        <taxon>Desulfurococcales</taxon>
        <taxon>Desulfurococcaceae</taxon>
        <taxon>Ignisphaera</taxon>
    </lineage>
</organism>
<dbReference type="AlphaFoldDB" id="E0STI2"/>
<keyword evidence="2" id="KW-1185">Reference proteome</keyword>
<dbReference type="SUPFAM" id="SSF46785">
    <property type="entry name" value="Winged helix' DNA-binding domain"/>
    <property type="match status" value="1"/>
</dbReference>
<evidence type="ECO:0000313" key="1">
    <source>
        <dbReference type="EMBL" id="ADM28768.1"/>
    </source>
</evidence>
<accession>E0STI2</accession>